<dbReference type="SUPFAM" id="SSF48179">
    <property type="entry name" value="6-phosphogluconate dehydrogenase C-terminal domain-like"/>
    <property type="match status" value="1"/>
</dbReference>
<gene>
    <name evidence="6" type="ORF">DFR37_11352</name>
</gene>
<dbReference type="GO" id="GO:0051287">
    <property type="term" value="F:NAD binding"/>
    <property type="evidence" value="ECO:0007669"/>
    <property type="project" value="InterPro"/>
</dbReference>
<evidence type="ECO:0000259" key="5">
    <source>
        <dbReference type="Pfam" id="PF14833"/>
    </source>
</evidence>
<dbReference type="OrthoDB" id="9786703at2"/>
<keyword evidence="7" id="KW-1185">Reference proteome</keyword>
<evidence type="ECO:0000256" key="2">
    <source>
        <dbReference type="ARBA" id="ARBA00023027"/>
    </source>
</evidence>
<dbReference type="AlphaFoldDB" id="A0A366H3R6"/>
<dbReference type="InterPro" id="IPR006115">
    <property type="entry name" value="6PGDH_NADP-bd"/>
</dbReference>
<dbReference type="PANTHER" id="PTHR43060:SF15">
    <property type="entry name" value="3-HYDROXYISOBUTYRATE DEHYDROGENASE-LIKE 1, MITOCHONDRIAL-RELATED"/>
    <property type="match status" value="1"/>
</dbReference>
<dbReference type="GO" id="GO:0050661">
    <property type="term" value="F:NADP binding"/>
    <property type="evidence" value="ECO:0007669"/>
    <property type="project" value="InterPro"/>
</dbReference>
<accession>A0A366H3R6</accession>
<dbReference type="Pfam" id="PF03446">
    <property type="entry name" value="NAD_binding_2"/>
    <property type="match status" value="1"/>
</dbReference>
<dbReference type="Gene3D" id="1.10.1040.10">
    <property type="entry name" value="N-(1-d-carboxylethyl)-l-norvaline Dehydrogenase, domain 2"/>
    <property type="match status" value="1"/>
</dbReference>
<protein>
    <submittedName>
        <fullName evidence="6">3-hydroxyisobutyrate dehydrogenase</fullName>
    </submittedName>
</protein>
<dbReference type="InterPro" id="IPR029154">
    <property type="entry name" value="HIBADH-like_NADP-bd"/>
</dbReference>
<name>A0A366H3R6_9BURK</name>
<feature type="active site" evidence="3">
    <location>
        <position position="173"/>
    </location>
</feature>
<keyword evidence="1" id="KW-0560">Oxidoreductase</keyword>
<evidence type="ECO:0000256" key="1">
    <source>
        <dbReference type="ARBA" id="ARBA00023002"/>
    </source>
</evidence>
<dbReference type="RefSeq" id="WP_113934658.1">
    <property type="nucleotide sequence ID" value="NZ_JACCEU010000010.1"/>
</dbReference>
<reference evidence="6 7" key="1">
    <citation type="submission" date="2018-06" db="EMBL/GenBank/DDBJ databases">
        <title>Genomic Encyclopedia of Type Strains, Phase IV (KMG-IV): sequencing the most valuable type-strain genomes for metagenomic binning, comparative biology and taxonomic classification.</title>
        <authorList>
            <person name="Goeker M."/>
        </authorList>
    </citation>
    <scope>NUCLEOTIDE SEQUENCE [LARGE SCALE GENOMIC DNA]</scope>
    <source>
        <strain evidence="6 7">DSM 25520</strain>
    </source>
</reference>
<evidence type="ECO:0000256" key="3">
    <source>
        <dbReference type="PIRSR" id="PIRSR000103-1"/>
    </source>
</evidence>
<keyword evidence="2" id="KW-0520">NAD</keyword>
<comment type="caution">
    <text evidence="6">The sequence shown here is derived from an EMBL/GenBank/DDBJ whole genome shotgun (WGS) entry which is preliminary data.</text>
</comment>
<dbReference type="Pfam" id="PF14833">
    <property type="entry name" value="NAD_binding_11"/>
    <property type="match status" value="1"/>
</dbReference>
<organism evidence="6 7">
    <name type="scientific">Eoetvoesiella caeni</name>
    <dbReference type="NCBI Taxonomy" id="645616"/>
    <lineage>
        <taxon>Bacteria</taxon>
        <taxon>Pseudomonadati</taxon>
        <taxon>Pseudomonadota</taxon>
        <taxon>Betaproteobacteria</taxon>
        <taxon>Burkholderiales</taxon>
        <taxon>Alcaligenaceae</taxon>
        <taxon>Eoetvoesiella</taxon>
    </lineage>
</organism>
<dbReference type="EMBL" id="QNRQ01000013">
    <property type="protein sequence ID" value="RBP36221.1"/>
    <property type="molecule type" value="Genomic_DNA"/>
</dbReference>
<feature type="domain" description="6-phosphogluconate dehydrogenase NADP-binding" evidence="4">
    <location>
        <begin position="8"/>
        <end position="164"/>
    </location>
</feature>
<evidence type="ECO:0000313" key="6">
    <source>
        <dbReference type="EMBL" id="RBP36221.1"/>
    </source>
</evidence>
<dbReference type="GO" id="GO:0016491">
    <property type="term" value="F:oxidoreductase activity"/>
    <property type="evidence" value="ECO:0007669"/>
    <property type="project" value="UniProtKB-KW"/>
</dbReference>
<dbReference type="InterPro" id="IPR008927">
    <property type="entry name" value="6-PGluconate_DH-like_C_sf"/>
</dbReference>
<feature type="domain" description="3-hydroxyisobutyrate dehydrogenase-like NAD-binding" evidence="5">
    <location>
        <begin position="167"/>
        <end position="288"/>
    </location>
</feature>
<dbReference type="Gene3D" id="3.40.50.720">
    <property type="entry name" value="NAD(P)-binding Rossmann-like Domain"/>
    <property type="match status" value="1"/>
</dbReference>
<evidence type="ECO:0000259" key="4">
    <source>
        <dbReference type="Pfam" id="PF03446"/>
    </source>
</evidence>
<dbReference type="InterPro" id="IPR015815">
    <property type="entry name" value="HIBADH-related"/>
</dbReference>
<dbReference type="PANTHER" id="PTHR43060">
    <property type="entry name" value="3-HYDROXYISOBUTYRATE DEHYDROGENASE-LIKE 1, MITOCHONDRIAL-RELATED"/>
    <property type="match status" value="1"/>
</dbReference>
<dbReference type="Proteomes" id="UP000253628">
    <property type="component" value="Unassembled WGS sequence"/>
</dbReference>
<evidence type="ECO:0000313" key="7">
    <source>
        <dbReference type="Proteomes" id="UP000253628"/>
    </source>
</evidence>
<dbReference type="InterPro" id="IPR036291">
    <property type="entry name" value="NAD(P)-bd_dom_sf"/>
</dbReference>
<sequence>MAEQSQIVGLIGIGQLGIPVAANLLQAGFRVVGYRRHDLEEFARLGGNPLESPEAVVQEADVILLCLPSETASQQVLEGDNGMRKALGPRHIVVEMGTYRKAFKLEQAAKIAALGAKVLEAEISGSPPMVANRKAAVYVGGDPTVLSACTSILQAISPNLFHLGEYGKAVSMKLIANYLLAIHTLAAAEAMNMGAKAGFDPALVAEVIQKGAGGSAMFGVRAPMMASRAFSPAPGPFSTLEKYLHLGREMADELGCATPLFSTASPYFERALASGMGDEDIAAVIKLIEAGSRP</sequence>
<dbReference type="InterPro" id="IPR013328">
    <property type="entry name" value="6PGD_dom2"/>
</dbReference>
<dbReference type="SUPFAM" id="SSF51735">
    <property type="entry name" value="NAD(P)-binding Rossmann-fold domains"/>
    <property type="match status" value="1"/>
</dbReference>
<dbReference type="PIRSF" id="PIRSF000103">
    <property type="entry name" value="HIBADH"/>
    <property type="match status" value="1"/>
</dbReference>
<proteinExistence type="predicted"/>